<dbReference type="Proteomes" id="UP000241848">
    <property type="component" value="Unassembled WGS sequence"/>
</dbReference>
<keyword evidence="1" id="KW-1133">Transmembrane helix</keyword>
<protein>
    <recommendedName>
        <fullName evidence="4">DUF1453 domain-containing protein</fullName>
    </recommendedName>
</protein>
<feature type="transmembrane region" description="Helical" evidence="1">
    <location>
        <begin position="55"/>
        <end position="74"/>
    </location>
</feature>
<organism evidence="2 3">
    <name type="scientific">Sulfobacillus acidophilus</name>
    <dbReference type="NCBI Taxonomy" id="53633"/>
    <lineage>
        <taxon>Bacteria</taxon>
        <taxon>Bacillati</taxon>
        <taxon>Bacillota</taxon>
        <taxon>Clostridia</taxon>
        <taxon>Eubacteriales</taxon>
        <taxon>Clostridiales Family XVII. Incertae Sedis</taxon>
        <taxon>Sulfobacillus</taxon>
    </lineage>
</organism>
<dbReference type="EMBL" id="PXYV01000006">
    <property type="protein sequence ID" value="PSR23327.1"/>
    <property type="molecule type" value="Genomic_DNA"/>
</dbReference>
<dbReference type="AlphaFoldDB" id="A0A2T2WM65"/>
<feature type="transmembrane region" description="Helical" evidence="1">
    <location>
        <begin position="33"/>
        <end position="50"/>
    </location>
</feature>
<evidence type="ECO:0000313" key="2">
    <source>
        <dbReference type="EMBL" id="PSR23327.1"/>
    </source>
</evidence>
<proteinExistence type="predicted"/>
<dbReference type="Pfam" id="PF07301">
    <property type="entry name" value="DUF1453"/>
    <property type="match status" value="1"/>
</dbReference>
<keyword evidence="1" id="KW-0812">Transmembrane</keyword>
<comment type="caution">
    <text evidence="2">The sequence shown here is derived from an EMBL/GenBank/DDBJ whole genome shotgun (WGS) entry which is preliminary data.</text>
</comment>
<evidence type="ECO:0008006" key="4">
    <source>
        <dbReference type="Google" id="ProtNLM"/>
    </source>
</evidence>
<evidence type="ECO:0000256" key="1">
    <source>
        <dbReference type="SAM" id="Phobius"/>
    </source>
</evidence>
<gene>
    <name evidence="2" type="ORF">C7B45_03135</name>
</gene>
<dbReference type="InterPro" id="IPR058247">
    <property type="entry name" value="DUF1453"/>
</dbReference>
<accession>A0A2T2WM65</accession>
<name>A0A2T2WM65_9FIRM</name>
<keyword evidence="1" id="KW-0472">Membrane</keyword>
<feature type="transmembrane region" description="Helical" evidence="1">
    <location>
        <begin position="94"/>
        <end position="112"/>
    </location>
</feature>
<feature type="transmembrane region" description="Helical" evidence="1">
    <location>
        <begin position="133"/>
        <end position="152"/>
    </location>
</feature>
<sequence length="163" mass="17846">MTSFIVLAMAVVALTALQIRRMAAEQVYRPTTIWVRVVLLLLFGILVLLVDMGSVIALAGIAAGLVAGLALGGWSLSRTRVFRDADPGRYQTNPYVGAVIIMLFAIRLLYGATEARARLGNPAGPVDPLSTSWVAALLYFLFVTYWTVYYIGVIRTFQKPGHR</sequence>
<evidence type="ECO:0000313" key="3">
    <source>
        <dbReference type="Proteomes" id="UP000241848"/>
    </source>
</evidence>
<reference evidence="2 3" key="1">
    <citation type="journal article" date="2014" name="BMC Genomics">
        <title>Comparison of environmental and isolate Sulfobacillus genomes reveals diverse carbon, sulfur, nitrogen, and hydrogen metabolisms.</title>
        <authorList>
            <person name="Justice N.B."/>
            <person name="Norman A."/>
            <person name="Brown C.T."/>
            <person name="Singh A."/>
            <person name="Thomas B.C."/>
            <person name="Banfield J.F."/>
        </authorList>
    </citation>
    <scope>NUCLEOTIDE SEQUENCE [LARGE SCALE GENOMIC DNA]</scope>
    <source>
        <strain evidence="2">AMDSBA3</strain>
    </source>
</reference>